<dbReference type="GO" id="GO:0039502">
    <property type="term" value="P:symbiont-mediated suppression of host type I interferon-mediated signaling pathway"/>
    <property type="evidence" value="ECO:0007669"/>
    <property type="project" value="UniProtKB-KW"/>
</dbReference>
<feature type="compositionally biased region" description="Acidic residues" evidence="13">
    <location>
        <begin position="204"/>
        <end position="232"/>
    </location>
</feature>
<organism evidence="15 16">
    <name type="scientific">Rhynchophorus ferrugineus</name>
    <name type="common">Red palm weevil</name>
    <name type="synonym">Curculio ferrugineus</name>
    <dbReference type="NCBI Taxonomy" id="354439"/>
    <lineage>
        <taxon>Eukaryota</taxon>
        <taxon>Metazoa</taxon>
        <taxon>Ecdysozoa</taxon>
        <taxon>Arthropoda</taxon>
        <taxon>Hexapoda</taxon>
        <taxon>Insecta</taxon>
        <taxon>Pterygota</taxon>
        <taxon>Neoptera</taxon>
        <taxon>Endopterygota</taxon>
        <taxon>Coleoptera</taxon>
        <taxon>Polyphaga</taxon>
        <taxon>Cucujiformia</taxon>
        <taxon>Curculionidae</taxon>
        <taxon>Dryophthorinae</taxon>
        <taxon>Rhynchophorus</taxon>
    </lineage>
</organism>
<dbReference type="GO" id="GO:0000164">
    <property type="term" value="C:protein phosphatase type 1 complex"/>
    <property type="evidence" value="ECO:0007669"/>
    <property type="project" value="TreeGrafter"/>
</dbReference>
<evidence type="ECO:0000259" key="14">
    <source>
        <dbReference type="Pfam" id="PF10488"/>
    </source>
</evidence>
<evidence type="ECO:0000256" key="2">
    <source>
        <dbReference type="ARBA" id="ARBA00007512"/>
    </source>
</evidence>
<comment type="caution">
    <text evidence="15">The sequence shown here is derived from an EMBL/GenBank/DDBJ whole genome shotgun (WGS) entry which is preliminary data.</text>
</comment>
<keyword evidence="6" id="KW-0945">Host-virus interaction</keyword>
<dbReference type="GO" id="GO:0005783">
    <property type="term" value="C:endoplasmic reticulum"/>
    <property type="evidence" value="ECO:0007669"/>
    <property type="project" value="TreeGrafter"/>
</dbReference>
<dbReference type="PANTHER" id="PTHR16489">
    <property type="entry name" value="GH11727P"/>
    <property type="match status" value="1"/>
</dbReference>
<comment type="subunit">
    <text evidence="4">Interacts (via C-terminus) with host PPP1CB.</text>
</comment>
<keyword evidence="10" id="KW-0922">Interferon antiviral system evasion</keyword>
<dbReference type="PANTHER" id="PTHR16489:SF12">
    <property type="entry name" value="GH11727P"/>
    <property type="match status" value="1"/>
</dbReference>
<evidence type="ECO:0000256" key="10">
    <source>
        <dbReference type="ARBA" id="ARBA00023258"/>
    </source>
</evidence>
<keyword evidence="16" id="KW-1185">Reference proteome</keyword>
<evidence type="ECO:0000256" key="6">
    <source>
        <dbReference type="ARBA" id="ARBA00022581"/>
    </source>
</evidence>
<dbReference type="GO" id="GO:0051246">
    <property type="term" value="P:regulation of protein metabolic process"/>
    <property type="evidence" value="ECO:0007669"/>
    <property type="project" value="UniProtKB-ARBA"/>
</dbReference>
<keyword evidence="7" id="KW-1090">Inhibition of host innate immune response by virus</keyword>
<evidence type="ECO:0000256" key="4">
    <source>
        <dbReference type="ARBA" id="ARBA00011204"/>
    </source>
</evidence>
<keyword evidence="11" id="KW-0899">Viral immunoevasion</keyword>
<evidence type="ECO:0000256" key="9">
    <source>
        <dbReference type="ARBA" id="ARBA00022921"/>
    </source>
</evidence>
<evidence type="ECO:0000256" key="1">
    <source>
        <dbReference type="ARBA" id="ARBA00003756"/>
    </source>
</evidence>
<dbReference type="OrthoDB" id="5976067at2759"/>
<feature type="compositionally biased region" description="Polar residues" evidence="13">
    <location>
        <begin position="314"/>
        <end position="325"/>
    </location>
</feature>
<evidence type="ECO:0000256" key="7">
    <source>
        <dbReference type="ARBA" id="ARBA00022632"/>
    </source>
</evidence>
<evidence type="ECO:0000256" key="13">
    <source>
        <dbReference type="SAM" id="MobiDB-lite"/>
    </source>
</evidence>
<dbReference type="Pfam" id="PF10488">
    <property type="entry name" value="PP1c_bdg"/>
    <property type="match status" value="1"/>
</dbReference>
<feature type="region of interest" description="Disordered" evidence="13">
    <location>
        <begin position="200"/>
        <end position="232"/>
    </location>
</feature>
<dbReference type="GO" id="GO:0019888">
    <property type="term" value="F:protein phosphatase regulator activity"/>
    <property type="evidence" value="ECO:0007669"/>
    <property type="project" value="TreeGrafter"/>
</dbReference>
<comment type="function">
    <text evidence="1">Interacts with the host phosphatase PP1 catalytic subunit (PPP1CB) and recruits it to dephosphorylate EIF2S1/eIF2alpha and therefore restores the host translation that has been shut-down by the host. Also inhibits the EIF2S1/eIF2alpha-ATF4-DDIT3/CHOP pathway.</text>
</comment>
<evidence type="ECO:0000256" key="8">
    <source>
        <dbReference type="ARBA" id="ARBA00022830"/>
    </source>
</evidence>
<name>A0A834IJ80_RHYFE</name>
<dbReference type="GO" id="GO:0034976">
    <property type="term" value="P:response to endoplasmic reticulum stress"/>
    <property type="evidence" value="ECO:0007669"/>
    <property type="project" value="TreeGrafter"/>
</dbReference>
<keyword evidence="9" id="KW-0426">Late protein</keyword>
<dbReference type="InterPro" id="IPR051254">
    <property type="entry name" value="PPP1R15"/>
</dbReference>
<comment type="similarity">
    <text evidence="2">Belongs to the asfivirus DP71L family.</text>
</comment>
<feature type="region of interest" description="Disordered" evidence="13">
    <location>
        <begin position="304"/>
        <end position="329"/>
    </location>
</feature>
<proteinExistence type="inferred from homology"/>
<comment type="similarity">
    <text evidence="3">Belongs to the PPP1R15 family.</text>
</comment>
<dbReference type="InterPro" id="IPR019523">
    <property type="entry name" value="Prot_Pase1_reg-su15A/B_C"/>
</dbReference>
<evidence type="ECO:0000256" key="5">
    <source>
        <dbReference type="ARBA" id="ARBA00019072"/>
    </source>
</evidence>
<evidence type="ECO:0000256" key="12">
    <source>
        <dbReference type="ARBA" id="ARBA00031298"/>
    </source>
</evidence>
<evidence type="ECO:0000313" key="16">
    <source>
        <dbReference type="Proteomes" id="UP000625711"/>
    </source>
</evidence>
<sequence length="468" mass="53790">MWYEKSSQRVAIISPPFKPDTYLQSRVFVDPIFSGIDLNNSTFIKNIEEKSSQSIGYLIKNYSSHIINLIKQNCPKVIPYYQTIMGKSYTINSQPGIHVESGGVEEDKLVNMPPEDGRECEKEFTKQVTIEPPSECNAYVPCGLSNIDLNQSTDSISINNKSNIEETKAKELNDEVKYTTRQERMPSLCESEDSFIVFEGSENSSDEDDDSESDEEDNASTDEDSTSDEDDYICNENNIKQNCDDSDINFRDCFRTKLKLISDVLTGEGTGDSKQVKFNRSNKQRQSSLCESEDSFIVFEGGDEDHHDSDSCDTDFSNNKISQPHGNKIKKKTEEEYKDSHSRGVVFERTEKGSEVKGSVNSEIPCDGSYDEVDACTYRKCEEFRKPSIPKFKHKKVNFAPEDKLCKVYPMIKWSYAYQAARKGPWEMHARDRTRFKDRINRTENELKSILKFEHRDNIYKQRFATYT</sequence>
<dbReference type="EMBL" id="JAACXV010000360">
    <property type="protein sequence ID" value="KAF7279483.1"/>
    <property type="molecule type" value="Genomic_DNA"/>
</dbReference>
<evidence type="ECO:0000313" key="15">
    <source>
        <dbReference type="EMBL" id="KAF7279483.1"/>
    </source>
</evidence>
<dbReference type="AlphaFoldDB" id="A0A834IJ80"/>
<gene>
    <name evidence="15" type="ORF">GWI33_007197</name>
</gene>
<protein>
    <recommendedName>
        <fullName evidence="5">Protein DP71L</fullName>
    </recommendedName>
    <alternativeName>
        <fullName evidence="12">MyD116 homolog</fullName>
    </alternativeName>
</protein>
<evidence type="ECO:0000256" key="3">
    <source>
        <dbReference type="ARBA" id="ARBA00010161"/>
    </source>
</evidence>
<accession>A0A834IJ80</accession>
<evidence type="ECO:0000256" key="11">
    <source>
        <dbReference type="ARBA" id="ARBA00023280"/>
    </source>
</evidence>
<feature type="domain" description="Protein phosphatase 1 regulatory subunit 15A/B C-terminal" evidence="14">
    <location>
        <begin position="418"/>
        <end position="461"/>
    </location>
</feature>
<reference evidence="15" key="1">
    <citation type="submission" date="2020-08" db="EMBL/GenBank/DDBJ databases">
        <title>Genome sequencing and assembly of the red palm weevil Rhynchophorus ferrugineus.</title>
        <authorList>
            <person name="Dias G.B."/>
            <person name="Bergman C.M."/>
            <person name="Manee M."/>
        </authorList>
    </citation>
    <scope>NUCLEOTIDE SEQUENCE</scope>
    <source>
        <strain evidence="15">AA-2017</strain>
        <tissue evidence="15">Whole larva</tissue>
    </source>
</reference>
<dbReference type="Proteomes" id="UP000625711">
    <property type="component" value="Unassembled WGS sequence"/>
</dbReference>
<keyword evidence="8" id="KW-1114">Inhibition of host interferon signaling pathway by virus</keyword>